<dbReference type="InterPro" id="IPR012686">
    <property type="entry name" value="HPA_isomer/decarb_N"/>
</dbReference>
<keyword evidence="4" id="KW-1185">Reference proteome</keyword>
<dbReference type="Proteomes" id="UP000030401">
    <property type="component" value="Unassembled WGS sequence"/>
</dbReference>
<evidence type="ECO:0000256" key="1">
    <source>
        <dbReference type="ARBA" id="ARBA00022723"/>
    </source>
</evidence>
<name>A0A0A5HLS1_9BACI</name>
<reference evidence="3 4" key="1">
    <citation type="submission" date="2013-08" db="EMBL/GenBank/DDBJ databases">
        <authorList>
            <person name="Huang J."/>
            <person name="Wang G."/>
        </authorList>
    </citation>
    <scope>NUCLEOTIDE SEQUENCE [LARGE SCALE GENOMIC DNA]</scope>
    <source>
        <strain evidence="3 4">JSM 072002</strain>
    </source>
</reference>
<evidence type="ECO:0000313" key="3">
    <source>
        <dbReference type="EMBL" id="KGX84552.1"/>
    </source>
</evidence>
<dbReference type="InterPro" id="IPR011234">
    <property type="entry name" value="Fumarylacetoacetase-like_C"/>
</dbReference>
<proteinExistence type="predicted"/>
<protein>
    <submittedName>
        <fullName evidence="3">2-hydroxyhepta-2,4-diene-1,7-dioate isomerase</fullName>
    </submittedName>
</protein>
<organism evidence="3 4">
    <name type="scientific">Pontibacillus litoralis JSM 072002</name>
    <dbReference type="NCBI Taxonomy" id="1385512"/>
    <lineage>
        <taxon>Bacteria</taxon>
        <taxon>Bacillati</taxon>
        <taxon>Bacillota</taxon>
        <taxon>Bacilli</taxon>
        <taxon>Bacillales</taxon>
        <taxon>Bacillaceae</taxon>
        <taxon>Pontibacillus</taxon>
    </lineage>
</organism>
<dbReference type="AlphaFoldDB" id="A0A0A5HLS1"/>
<keyword evidence="1" id="KW-0479">Metal-binding</keyword>
<dbReference type="OrthoDB" id="9805307at2"/>
<feature type="domain" description="Fumarylacetoacetase-like C-terminal" evidence="2">
    <location>
        <begin position="47"/>
        <end position="251"/>
    </location>
</feature>
<dbReference type="Gene3D" id="3.90.850.10">
    <property type="entry name" value="Fumarylacetoacetase-like, C-terminal domain"/>
    <property type="match status" value="1"/>
</dbReference>
<dbReference type="STRING" id="1385512.N784_13260"/>
<dbReference type="InterPro" id="IPR036663">
    <property type="entry name" value="Fumarylacetoacetase_C_sf"/>
</dbReference>
<dbReference type="GO" id="GO:0018800">
    <property type="term" value="F:5-oxopent-3-ene-1,2,5-tricarboxylate decarboxylase activity"/>
    <property type="evidence" value="ECO:0007669"/>
    <property type="project" value="InterPro"/>
</dbReference>
<evidence type="ECO:0000259" key="2">
    <source>
        <dbReference type="Pfam" id="PF01557"/>
    </source>
</evidence>
<gene>
    <name evidence="3" type="ORF">N784_13260</name>
</gene>
<evidence type="ECO:0000313" key="4">
    <source>
        <dbReference type="Proteomes" id="UP000030401"/>
    </source>
</evidence>
<dbReference type="PANTHER" id="PTHR11820">
    <property type="entry name" value="ACYLPYRUVASE"/>
    <property type="match status" value="1"/>
</dbReference>
<comment type="caution">
    <text evidence="3">The sequence shown here is derived from an EMBL/GenBank/DDBJ whole genome shotgun (WGS) entry which is preliminary data.</text>
</comment>
<dbReference type="GO" id="GO:0046872">
    <property type="term" value="F:metal ion binding"/>
    <property type="evidence" value="ECO:0007669"/>
    <property type="project" value="UniProtKB-KW"/>
</dbReference>
<sequence length="252" mass="27704">MAFVKANLGGSIQSSVLEVDVDSFEIKSLNSNTALIQSIWNPPISGTVYGVLLNYQSSLEQMGEALTQDPYKLPPQAPILYIKPKNTFLGHRGEVPMPAEVDELEVGASIGVVIGEKATQLSVEEALDYVEGYTVVNDISIPHESVFRPAIKEKVRNGFCPTGPWIMEKKAVGNIDDKTIQVYVNGELKQQNTTKNLVRSVSQLLSDVTEFMTLYKGDVLLVGVPENCPKVTRNDHIRIEIESIGTLENTVK</sequence>
<dbReference type="RefSeq" id="WP_036836213.1">
    <property type="nucleotide sequence ID" value="NZ_AVPG01000036.1"/>
</dbReference>
<keyword evidence="3" id="KW-0413">Isomerase</keyword>
<dbReference type="EMBL" id="AVPG01000036">
    <property type="protein sequence ID" value="KGX84552.1"/>
    <property type="molecule type" value="Genomic_DNA"/>
</dbReference>
<dbReference type="SUPFAM" id="SSF56529">
    <property type="entry name" value="FAH"/>
    <property type="match status" value="1"/>
</dbReference>
<dbReference type="NCBIfam" id="TIGR02305">
    <property type="entry name" value="HpaG-N-term"/>
    <property type="match status" value="1"/>
</dbReference>
<accession>A0A0A5HLS1</accession>
<dbReference type="Pfam" id="PF01557">
    <property type="entry name" value="FAA_hydrolase"/>
    <property type="match status" value="1"/>
</dbReference>
<dbReference type="eggNOG" id="COG0179">
    <property type="taxonomic scope" value="Bacteria"/>
</dbReference>
<dbReference type="GO" id="GO:0008704">
    <property type="term" value="F:5-carboxymethyl-2-hydroxymuconate delta-isomerase activity"/>
    <property type="evidence" value="ECO:0007669"/>
    <property type="project" value="InterPro"/>
</dbReference>
<dbReference type="PANTHER" id="PTHR11820:SF114">
    <property type="entry name" value="4-HYDROXYPHENYLACETATE CATABOLISM PROTEIN"/>
    <property type="match status" value="1"/>
</dbReference>